<comment type="similarity">
    <text evidence="2">Belongs to the multi antimicrobial extrusion (MATE) (TC 2.A.66.1) family. MepA subfamily.</text>
</comment>
<dbReference type="InterPro" id="IPR051327">
    <property type="entry name" value="MATE_MepA_subfamily"/>
</dbReference>
<keyword evidence="4" id="KW-0813">Transport</keyword>
<feature type="transmembrane region" description="Helical" evidence="10">
    <location>
        <begin position="197"/>
        <end position="217"/>
    </location>
</feature>
<protein>
    <recommendedName>
        <fullName evidence="3">Multidrug export protein MepA</fullName>
    </recommendedName>
</protein>
<organism evidence="11 12">
    <name type="scientific">Candidatus Cetobacterium colombiensis</name>
    <dbReference type="NCBI Taxonomy" id="3073100"/>
    <lineage>
        <taxon>Bacteria</taxon>
        <taxon>Fusobacteriati</taxon>
        <taxon>Fusobacteriota</taxon>
        <taxon>Fusobacteriia</taxon>
        <taxon>Fusobacteriales</taxon>
        <taxon>Fusobacteriaceae</taxon>
        <taxon>Cetobacterium</taxon>
    </lineage>
</organism>
<dbReference type="PANTHER" id="PTHR43823">
    <property type="entry name" value="SPORULATION PROTEIN YKVU"/>
    <property type="match status" value="1"/>
</dbReference>
<dbReference type="InterPro" id="IPR048279">
    <property type="entry name" value="MdtK-like"/>
</dbReference>
<evidence type="ECO:0000256" key="2">
    <source>
        <dbReference type="ARBA" id="ARBA00008417"/>
    </source>
</evidence>
<feature type="transmembrane region" description="Helical" evidence="10">
    <location>
        <begin position="20"/>
        <end position="37"/>
    </location>
</feature>
<evidence type="ECO:0000256" key="9">
    <source>
        <dbReference type="ARBA" id="ARBA00023251"/>
    </source>
</evidence>
<comment type="subcellular location">
    <subcellularLocation>
        <location evidence="1">Cell membrane</location>
        <topology evidence="1">Multi-pass membrane protein</topology>
    </subcellularLocation>
</comment>
<dbReference type="Proteomes" id="UP001279681">
    <property type="component" value="Unassembled WGS sequence"/>
</dbReference>
<name>A0ABU4WE11_9FUSO</name>
<feature type="transmembrane region" description="Helical" evidence="10">
    <location>
        <begin position="139"/>
        <end position="156"/>
    </location>
</feature>
<evidence type="ECO:0000256" key="1">
    <source>
        <dbReference type="ARBA" id="ARBA00004651"/>
    </source>
</evidence>
<keyword evidence="9" id="KW-0046">Antibiotic resistance</keyword>
<keyword evidence="5" id="KW-1003">Cell membrane</keyword>
<dbReference type="RefSeq" id="WP_320314025.1">
    <property type="nucleotide sequence ID" value="NZ_JAVIKH010000011.1"/>
</dbReference>
<dbReference type="InterPro" id="IPR045070">
    <property type="entry name" value="MATE_MepA-like"/>
</dbReference>
<evidence type="ECO:0000256" key="3">
    <source>
        <dbReference type="ARBA" id="ARBA00022106"/>
    </source>
</evidence>
<feature type="transmembrane region" description="Helical" evidence="10">
    <location>
        <begin position="364"/>
        <end position="383"/>
    </location>
</feature>
<evidence type="ECO:0000313" key="11">
    <source>
        <dbReference type="EMBL" id="MDX8336640.1"/>
    </source>
</evidence>
<dbReference type="PIRSF" id="PIRSF006603">
    <property type="entry name" value="DinF"/>
    <property type="match status" value="1"/>
</dbReference>
<sequence length="455" mass="49530">MSEKNMTLKNGNIKSLLLKYSLPAIISMLVSALYNVVDRIYIGNMPDVGSLAITGVGVTLPLANIVLAFSMLIGIGATANISIKLGEGQREAAEKIVGHIITLSTILGIAITILGTIYMDPILKAFGASESTFKYAKDYIDIILWGTVFNIMGYSLNNIIRADGNPKICSAIMVFSCFVNIVLDPLFIFGLNLGVKGAAYATVISQVVTLILSYIYFRSSRSDLKIKRKHLSLNKNIIKLILSIGISPFVMQLATSMVQVINNNALKTYGGDLAIGAMTTVNAVALLCFMPVYGISQGAQPIIGYNYGAKQFDRMKEALKISMGVGTVIFLIMLFFIESFPITIIKMFNNDPNVIKVSVEGMRIYLMAMPAIGLGMAGSNYFLAIGKGKMAMFLSLLRQVILLIPLITIFSKLFGLAGIWLAQPIADTISSIVTMIMLKRNLPKKERIEVIEAVE</sequence>
<reference evidence="12" key="1">
    <citation type="submission" date="2023-07" db="EMBL/GenBank/DDBJ databases">
        <authorList>
            <person name="Colorado M.A."/>
            <person name="Villamil L.M."/>
            <person name="Melo J.F."/>
            <person name="Rodriguez J.A."/>
            <person name="Ruiz R.Y."/>
        </authorList>
    </citation>
    <scope>NUCLEOTIDE SEQUENCE [LARGE SCALE GENOMIC DNA]</scope>
    <source>
        <strain evidence="12">C33</strain>
    </source>
</reference>
<dbReference type="EMBL" id="JAVIKH010000011">
    <property type="protein sequence ID" value="MDX8336640.1"/>
    <property type="molecule type" value="Genomic_DNA"/>
</dbReference>
<feature type="transmembrane region" description="Helical" evidence="10">
    <location>
        <begin position="237"/>
        <end position="261"/>
    </location>
</feature>
<evidence type="ECO:0000256" key="5">
    <source>
        <dbReference type="ARBA" id="ARBA00022475"/>
    </source>
</evidence>
<proteinExistence type="inferred from homology"/>
<feature type="transmembrane region" description="Helical" evidence="10">
    <location>
        <begin position="273"/>
        <end position="293"/>
    </location>
</feature>
<dbReference type="NCBIfam" id="TIGR00797">
    <property type="entry name" value="matE"/>
    <property type="match status" value="1"/>
</dbReference>
<evidence type="ECO:0000256" key="8">
    <source>
        <dbReference type="ARBA" id="ARBA00023136"/>
    </source>
</evidence>
<dbReference type="InterPro" id="IPR002528">
    <property type="entry name" value="MATE_fam"/>
</dbReference>
<accession>A0ABU4WE11</accession>
<keyword evidence="12" id="KW-1185">Reference proteome</keyword>
<keyword evidence="6 10" id="KW-0812">Transmembrane</keyword>
<evidence type="ECO:0000256" key="7">
    <source>
        <dbReference type="ARBA" id="ARBA00022989"/>
    </source>
</evidence>
<feature type="transmembrane region" description="Helical" evidence="10">
    <location>
        <begin position="168"/>
        <end position="191"/>
    </location>
</feature>
<evidence type="ECO:0000256" key="6">
    <source>
        <dbReference type="ARBA" id="ARBA00022692"/>
    </source>
</evidence>
<evidence type="ECO:0000256" key="4">
    <source>
        <dbReference type="ARBA" id="ARBA00022448"/>
    </source>
</evidence>
<gene>
    <name evidence="11" type="ORF">RFV38_09040</name>
</gene>
<comment type="caution">
    <text evidence="11">The sequence shown here is derived from an EMBL/GenBank/DDBJ whole genome shotgun (WGS) entry which is preliminary data.</text>
</comment>
<dbReference type="Pfam" id="PF01554">
    <property type="entry name" value="MatE"/>
    <property type="match status" value="2"/>
</dbReference>
<evidence type="ECO:0000313" key="12">
    <source>
        <dbReference type="Proteomes" id="UP001279681"/>
    </source>
</evidence>
<feature type="transmembrane region" description="Helical" evidence="10">
    <location>
        <begin position="96"/>
        <end position="119"/>
    </location>
</feature>
<keyword evidence="8 10" id="KW-0472">Membrane</keyword>
<feature type="transmembrane region" description="Helical" evidence="10">
    <location>
        <begin position="321"/>
        <end position="344"/>
    </location>
</feature>
<feature type="transmembrane region" description="Helical" evidence="10">
    <location>
        <begin position="390"/>
        <end position="411"/>
    </location>
</feature>
<dbReference type="CDD" id="cd13143">
    <property type="entry name" value="MATE_MepA_like"/>
    <property type="match status" value="1"/>
</dbReference>
<dbReference type="PANTHER" id="PTHR43823:SF3">
    <property type="entry name" value="MULTIDRUG EXPORT PROTEIN MEPA"/>
    <property type="match status" value="1"/>
</dbReference>
<evidence type="ECO:0000256" key="10">
    <source>
        <dbReference type="SAM" id="Phobius"/>
    </source>
</evidence>
<feature type="transmembrane region" description="Helical" evidence="10">
    <location>
        <begin position="49"/>
        <end position="75"/>
    </location>
</feature>
<keyword evidence="7 10" id="KW-1133">Transmembrane helix</keyword>